<dbReference type="Gene3D" id="1.10.287.380">
    <property type="entry name" value="Valyl-tRNA synthetase, C-terminal domain"/>
    <property type="match status" value="1"/>
</dbReference>
<dbReference type="InterPro" id="IPR037118">
    <property type="entry name" value="Val-tRNA_synth_C_sf"/>
</dbReference>
<comment type="function">
    <text evidence="11 13">Catalyzes the attachment of valine to tRNA(Val). As ValRS can inadvertently accommodate and process structurally similar amino acids such as threonine, to avoid such errors, it has a 'posttransfer' editing activity that hydrolyzes mischarged Thr-tRNA(Val) in a tRNA-dependent manner.</text>
</comment>
<evidence type="ECO:0000259" key="15">
    <source>
        <dbReference type="Pfam" id="PF08264"/>
    </source>
</evidence>
<dbReference type="RefSeq" id="WP_126799863.1">
    <property type="nucleotide sequence ID" value="NZ_PIPO01000006.1"/>
</dbReference>
<dbReference type="FunFam" id="1.10.287.380:FF:000001">
    <property type="entry name" value="Valine--tRNA ligase"/>
    <property type="match status" value="1"/>
</dbReference>
<gene>
    <name evidence="13" type="primary">valS</name>
    <name evidence="17" type="ORF">CWE14_13535</name>
</gene>
<keyword evidence="4 13" id="KW-0436">Ligase</keyword>
<protein>
    <recommendedName>
        <fullName evidence="13">Valine--tRNA ligase</fullName>
        <ecNumber evidence="13">6.1.1.9</ecNumber>
    </recommendedName>
    <alternativeName>
        <fullName evidence="13">Valyl-tRNA synthetase</fullName>
        <shortName evidence="13">ValRS</shortName>
    </alternativeName>
</protein>
<dbReference type="InterPro" id="IPR013155">
    <property type="entry name" value="M/V/L/I-tRNA-synth_anticd-bd"/>
</dbReference>
<dbReference type="FunFam" id="3.90.740.10:FF:000010">
    <property type="entry name" value="Valine--tRNA ligase"/>
    <property type="match status" value="1"/>
</dbReference>
<dbReference type="GO" id="GO:0005829">
    <property type="term" value="C:cytosol"/>
    <property type="evidence" value="ECO:0007669"/>
    <property type="project" value="TreeGrafter"/>
</dbReference>
<evidence type="ECO:0000259" key="16">
    <source>
        <dbReference type="Pfam" id="PF10458"/>
    </source>
</evidence>
<evidence type="ECO:0000256" key="5">
    <source>
        <dbReference type="ARBA" id="ARBA00022741"/>
    </source>
</evidence>
<keyword evidence="9 13" id="KW-0030">Aminoacyl-tRNA synthetase</keyword>
<comment type="catalytic activity">
    <reaction evidence="10 13">
        <text>tRNA(Val) + L-valine + ATP = L-valyl-tRNA(Val) + AMP + diphosphate</text>
        <dbReference type="Rhea" id="RHEA:10704"/>
        <dbReference type="Rhea" id="RHEA-COMP:9672"/>
        <dbReference type="Rhea" id="RHEA-COMP:9708"/>
        <dbReference type="ChEBI" id="CHEBI:30616"/>
        <dbReference type="ChEBI" id="CHEBI:33019"/>
        <dbReference type="ChEBI" id="CHEBI:57762"/>
        <dbReference type="ChEBI" id="CHEBI:78442"/>
        <dbReference type="ChEBI" id="CHEBI:78537"/>
        <dbReference type="ChEBI" id="CHEBI:456215"/>
        <dbReference type="EC" id="6.1.1.9"/>
    </reaction>
</comment>
<proteinExistence type="inferred from homology"/>
<evidence type="ECO:0000256" key="1">
    <source>
        <dbReference type="ARBA" id="ARBA00004496"/>
    </source>
</evidence>
<keyword evidence="8 13" id="KW-0175">Coiled coil</keyword>
<evidence type="ECO:0000313" key="18">
    <source>
        <dbReference type="Proteomes" id="UP000287823"/>
    </source>
</evidence>
<evidence type="ECO:0000256" key="13">
    <source>
        <dbReference type="HAMAP-Rule" id="MF_02004"/>
    </source>
</evidence>
<dbReference type="GO" id="GO:0002161">
    <property type="term" value="F:aminoacyl-tRNA deacylase activity"/>
    <property type="evidence" value="ECO:0007669"/>
    <property type="project" value="InterPro"/>
</dbReference>
<dbReference type="GO" id="GO:0006438">
    <property type="term" value="P:valyl-tRNA aminoacylation"/>
    <property type="evidence" value="ECO:0007669"/>
    <property type="project" value="UniProtKB-UniRule"/>
</dbReference>
<dbReference type="SUPFAM" id="SSF46589">
    <property type="entry name" value="tRNA-binding arm"/>
    <property type="match status" value="1"/>
</dbReference>
<keyword evidence="7 13" id="KW-0648">Protein biosynthesis</keyword>
<evidence type="ECO:0000256" key="7">
    <source>
        <dbReference type="ARBA" id="ARBA00022917"/>
    </source>
</evidence>
<dbReference type="InterPro" id="IPR014729">
    <property type="entry name" value="Rossmann-like_a/b/a_fold"/>
</dbReference>
<dbReference type="Gene3D" id="3.40.50.620">
    <property type="entry name" value="HUPs"/>
    <property type="match status" value="2"/>
</dbReference>
<evidence type="ECO:0000313" key="17">
    <source>
        <dbReference type="EMBL" id="RUO30382.1"/>
    </source>
</evidence>
<dbReference type="InterPro" id="IPR033705">
    <property type="entry name" value="Anticodon_Ia_Val"/>
</dbReference>
<feature type="coiled-coil region" evidence="13">
    <location>
        <begin position="884"/>
        <end position="946"/>
    </location>
</feature>
<keyword evidence="3 13" id="KW-0963">Cytoplasm</keyword>
<dbReference type="SUPFAM" id="SSF47323">
    <property type="entry name" value="Anticodon-binding domain of a subclass of class I aminoacyl-tRNA synthetases"/>
    <property type="match status" value="1"/>
</dbReference>
<evidence type="ECO:0000256" key="4">
    <source>
        <dbReference type="ARBA" id="ARBA00022598"/>
    </source>
</evidence>
<evidence type="ECO:0000256" key="2">
    <source>
        <dbReference type="ARBA" id="ARBA00011245"/>
    </source>
</evidence>
<dbReference type="CDD" id="cd00817">
    <property type="entry name" value="ValRS_core"/>
    <property type="match status" value="1"/>
</dbReference>
<dbReference type="GO" id="GO:0005524">
    <property type="term" value="F:ATP binding"/>
    <property type="evidence" value="ECO:0007669"/>
    <property type="project" value="UniProtKB-UniRule"/>
</dbReference>
<feature type="short sequence motif" description="'HIGH' region" evidence="13">
    <location>
        <begin position="40"/>
        <end position="50"/>
    </location>
</feature>
<evidence type="ECO:0000256" key="9">
    <source>
        <dbReference type="ARBA" id="ARBA00023146"/>
    </source>
</evidence>
<dbReference type="InterPro" id="IPR009080">
    <property type="entry name" value="tRNAsynth_Ia_anticodon-bd"/>
</dbReference>
<evidence type="ECO:0000256" key="8">
    <source>
        <dbReference type="ARBA" id="ARBA00023054"/>
    </source>
</evidence>
<dbReference type="FunFam" id="3.40.50.620:FF:000032">
    <property type="entry name" value="Valine--tRNA ligase"/>
    <property type="match status" value="1"/>
</dbReference>
<dbReference type="PANTHER" id="PTHR11946:SF93">
    <property type="entry name" value="VALINE--TRNA LIGASE, CHLOROPLASTIC_MITOCHONDRIAL 2"/>
    <property type="match status" value="1"/>
</dbReference>
<dbReference type="FunFam" id="3.90.740.10:FF:000003">
    <property type="entry name" value="Valine--tRNA ligase"/>
    <property type="match status" value="1"/>
</dbReference>
<dbReference type="HAMAP" id="MF_02004">
    <property type="entry name" value="Val_tRNA_synth_type1"/>
    <property type="match status" value="1"/>
</dbReference>
<comment type="similarity">
    <text evidence="12 13">Belongs to the class-I aminoacyl-tRNA synthetase family. ValS type 1 subfamily.</text>
</comment>
<dbReference type="SUPFAM" id="SSF50677">
    <property type="entry name" value="ValRS/IleRS/LeuRS editing domain"/>
    <property type="match status" value="1"/>
</dbReference>
<dbReference type="InterPro" id="IPR010978">
    <property type="entry name" value="tRNA-bd_arm"/>
</dbReference>
<dbReference type="PANTHER" id="PTHR11946">
    <property type="entry name" value="VALYL-TRNA SYNTHETASES"/>
    <property type="match status" value="1"/>
</dbReference>
<evidence type="ECO:0000256" key="3">
    <source>
        <dbReference type="ARBA" id="ARBA00022490"/>
    </source>
</evidence>
<keyword evidence="5 13" id="KW-0547">Nucleotide-binding</keyword>
<dbReference type="InterPro" id="IPR009008">
    <property type="entry name" value="Val/Leu/Ile-tRNA-synth_edit"/>
</dbReference>
<feature type="binding site" evidence="13">
    <location>
        <position position="555"/>
    </location>
    <ligand>
        <name>ATP</name>
        <dbReference type="ChEBI" id="CHEBI:30616"/>
    </ligand>
</feature>
<comment type="domain">
    <text evidence="13">The C-terminal coiled-coil domain is crucial for aminoacylation activity.</text>
</comment>
<dbReference type="InterPro" id="IPR001412">
    <property type="entry name" value="aa-tRNA-synth_I_CS"/>
</dbReference>
<evidence type="ECO:0000256" key="12">
    <source>
        <dbReference type="ARBA" id="ARBA00060830"/>
    </source>
</evidence>
<comment type="domain">
    <text evidence="13">ValRS has two distinct active sites: one for aminoacylation and one for editing. The misactivated threonine is translocated from the active site to the editing site.</text>
</comment>
<dbReference type="NCBIfam" id="NF004349">
    <property type="entry name" value="PRK05729.1"/>
    <property type="match status" value="1"/>
</dbReference>
<dbReference type="PROSITE" id="PS00178">
    <property type="entry name" value="AA_TRNA_LIGASE_I"/>
    <property type="match status" value="1"/>
</dbReference>
<comment type="subcellular location">
    <subcellularLocation>
        <location evidence="1 13">Cytoplasm</location>
    </subcellularLocation>
</comment>
<accession>A0A432WD98</accession>
<dbReference type="GO" id="GO:0004832">
    <property type="term" value="F:valine-tRNA ligase activity"/>
    <property type="evidence" value="ECO:0007669"/>
    <property type="project" value="UniProtKB-UniRule"/>
</dbReference>
<dbReference type="CDD" id="cd07962">
    <property type="entry name" value="Anticodon_Ia_Val"/>
    <property type="match status" value="1"/>
</dbReference>
<feature type="short sequence motif" description="'KMSKS' region" evidence="13">
    <location>
        <begin position="552"/>
        <end position="556"/>
    </location>
</feature>
<name>A0A432WD98_9GAMM</name>
<dbReference type="InterPro" id="IPR019499">
    <property type="entry name" value="Val-tRNA_synth_tRNA-bd"/>
</dbReference>
<evidence type="ECO:0000259" key="14">
    <source>
        <dbReference type="Pfam" id="PF00133"/>
    </source>
</evidence>
<feature type="domain" description="Methionyl/Valyl/Leucyl/Isoleucyl-tRNA synthetase anticodon-binding" evidence="15">
    <location>
        <begin position="674"/>
        <end position="826"/>
    </location>
</feature>
<dbReference type="Gene3D" id="3.90.740.10">
    <property type="entry name" value="Valyl/Leucyl/Isoleucyl-tRNA synthetase, editing domain"/>
    <property type="match status" value="1"/>
</dbReference>
<dbReference type="Gene3D" id="1.10.730.10">
    <property type="entry name" value="Isoleucyl-tRNA Synthetase, Domain 1"/>
    <property type="match status" value="1"/>
</dbReference>
<dbReference type="Pfam" id="PF08264">
    <property type="entry name" value="Anticodon_1"/>
    <property type="match status" value="1"/>
</dbReference>
<dbReference type="SUPFAM" id="SSF52374">
    <property type="entry name" value="Nucleotidylyl transferase"/>
    <property type="match status" value="1"/>
</dbReference>
<organism evidence="17 18">
    <name type="scientific">Aliidiomarina soli</name>
    <dbReference type="NCBI Taxonomy" id="1928574"/>
    <lineage>
        <taxon>Bacteria</taxon>
        <taxon>Pseudomonadati</taxon>
        <taxon>Pseudomonadota</taxon>
        <taxon>Gammaproteobacteria</taxon>
        <taxon>Alteromonadales</taxon>
        <taxon>Idiomarinaceae</taxon>
        <taxon>Aliidiomarina</taxon>
    </lineage>
</organism>
<dbReference type="InterPro" id="IPR002300">
    <property type="entry name" value="aa-tRNA-synth_Ia"/>
</dbReference>
<dbReference type="EC" id="6.1.1.9" evidence="13"/>
<dbReference type="FunFam" id="1.10.730.10:FF:000007">
    <property type="entry name" value="Valine--tRNA ligase"/>
    <property type="match status" value="1"/>
</dbReference>
<dbReference type="PRINTS" id="PR00986">
    <property type="entry name" value="TRNASYNTHVAL"/>
</dbReference>
<keyword evidence="6 13" id="KW-0067">ATP-binding</keyword>
<feature type="domain" description="Aminoacyl-tRNA synthetase class Ia" evidence="14">
    <location>
        <begin position="14"/>
        <end position="629"/>
    </location>
</feature>
<sequence length="953" mass="107984">MDKTYSPHAIEQSMYDTWEQAGYFKPSGQGQSYSIMIPPPNVTGSLHMGHAFQHTIMDTLTRYKRMDGNNTLWQVGSDHAGIATQMVVERKLAAEGGPTRHQLGRDAFIDKIWEWKEESGGTITQQMRRLGDSVDWERERFTMDEGLSTAVQEVFVRLFEDDLIYRGKRLVNWDPKLKTAISDLEVENIDADGSLWHLRYPLADGATTAEGADYLIVATTRPETMLGDVCVAVHPDDERYQHLHGKYITLPLVGRRIPIIADDYVDPEFGTGCVKITPAHDFNDYEVGKKHGMPLINVLNDDAQLLAAAEIYSSNGEPLTDADTSLPGEYAGLDRFVARKAIVEAFESKGLLEKIEKHTNKVPMGDRSGVVIEPYLTDQWYVRVAPLAKEATSAVEDGRIEFVPKQYENMYFAWMRDIQDWCISRQLWWGHRIPAWYDEDGKVYVGRDEAEVRQKHSLSDSVVLKQDDDVLDTWFSSALWTFSTLGWPENTEDLKTFHPTDVLVTGFDIIFFWVARMIMMTMHFLKDEQGQPQVPFKKVYVTGLIRDDEGNKMSKSKGNVLDPLDMIDGISADELVQKRTANMMQGKLADKIAKRTRKEFPEGITAHGTDALRFTLTALASTGRDINWDMKRLEGYRNFCNKLWNASRYVLMNTEEHDCGVHAADADLELSLADHWIIERTNKTVADFRKALDTYRFDQAASIAYEFTWNQFCDWYLELTKPVLFNGTEAQQRGTRRTLVQTLEKLLRMLHPITPYITEAIWQRVAVVAGIDTSARQSIMVEPFPMVEAERFPQAMADLEWLKLVIEGIRNVRGEMDISPNKALPLLIKHADDTASRRLNDNASFLKALAKLESIEFLGAGDEGPASATALVGKLELHIPMAGLIDKDAELARLDKAIDKAQGEIKRVEGKLNNDNFVSKAPPAVIDKERAKLTEQQETLTTLEQQRAKIAAM</sequence>
<dbReference type="FunFam" id="3.40.50.620:FF:000146">
    <property type="entry name" value="Valine--tRNA ligase"/>
    <property type="match status" value="1"/>
</dbReference>
<feature type="domain" description="Valyl-tRNA synthetase tRNA-binding arm" evidence="16">
    <location>
        <begin position="888"/>
        <end position="950"/>
    </location>
</feature>
<reference evidence="17 18" key="1">
    <citation type="journal article" date="2011" name="Front. Microbiol.">
        <title>Genomic signatures of strain selection and enhancement in Bacillus atrophaeus var. globigii, a historical biowarfare simulant.</title>
        <authorList>
            <person name="Gibbons H.S."/>
            <person name="Broomall S.M."/>
            <person name="McNew L.A."/>
            <person name="Daligault H."/>
            <person name="Chapman C."/>
            <person name="Bruce D."/>
            <person name="Karavis M."/>
            <person name="Krepps M."/>
            <person name="McGregor P.A."/>
            <person name="Hong C."/>
            <person name="Park K.H."/>
            <person name="Akmal A."/>
            <person name="Feldman A."/>
            <person name="Lin J.S."/>
            <person name="Chang W.E."/>
            <person name="Higgs B.W."/>
            <person name="Demirev P."/>
            <person name="Lindquist J."/>
            <person name="Liem A."/>
            <person name="Fochler E."/>
            <person name="Read T.D."/>
            <person name="Tapia R."/>
            <person name="Johnson S."/>
            <person name="Bishop-Lilly K.A."/>
            <person name="Detter C."/>
            <person name="Han C."/>
            <person name="Sozhamannan S."/>
            <person name="Rosenzweig C.N."/>
            <person name="Skowronski E.W."/>
        </authorList>
    </citation>
    <scope>NUCLEOTIDE SEQUENCE [LARGE SCALE GENOMIC DNA]</scope>
    <source>
        <strain evidence="17 18">Y4G10-17</strain>
    </source>
</reference>
<dbReference type="Proteomes" id="UP000287823">
    <property type="component" value="Unassembled WGS sequence"/>
</dbReference>
<dbReference type="Pfam" id="PF10458">
    <property type="entry name" value="Val_tRNA-synt_C"/>
    <property type="match status" value="1"/>
</dbReference>
<dbReference type="AlphaFoldDB" id="A0A432WD98"/>
<dbReference type="NCBIfam" id="TIGR00422">
    <property type="entry name" value="valS"/>
    <property type="match status" value="1"/>
</dbReference>
<evidence type="ECO:0000256" key="6">
    <source>
        <dbReference type="ARBA" id="ARBA00022840"/>
    </source>
</evidence>
<comment type="caution">
    <text evidence="17">The sequence shown here is derived from an EMBL/GenBank/DDBJ whole genome shotgun (WGS) entry which is preliminary data.</text>
</comment>
<evidence type="ECO:0000256" key="10">
    <source>
        <dbReference type="ARBA" id="ARBA00047552"/>
    </source>
</evidence>
<keyword evidence="18" id="KW-1185">Reference proteome</keyword>
<dbReference type="Pfam" id="PF00133">
    <property type="entry name" value="tRNA-synt_1"/>
    <property type="match status" value="1"/>
</dbReference>
<dbReference type="EMBL" id="PIPO01000006">
    <property type="protein sequence ID" value="RUO30382.1"/>
    <property type="molecule type" value="Genomic_DNA"/>
</dbReference>
<comment type="subunit">
    <text evidence="2 13">Monomer.</text>
</comment>
<dbReference type="InterPro" id="IPR002303">
    <property type="entry name" value="Valyl-tRNA_ligase"/>
</dbReference>
<evidence type="ECO:0000256" key="11">
    <source>
        <dbReference type="ARBA" id="ARBA00055630"/>
    </source>
</evidence>